<gene>
    <name evidence="8" type="ORF">SAMN05216267_1022115</name>
</gene>
<reference evidence="8 9" key="1">
    <citation type="submission" date="2016-10" db="EMBL/GenBank/DDBJ databases">
        <authorList>
            <person name="de Groot N.N."/>
        </authorList>
    </citation>
    <scope>NUCLEOTIDE SEQUENCE [LARGE SCALE GENOMIC DNA]</scope>
    <source>
        <strain evidence="8 9">CGMCC 4.2026</strain>
    </source>
</reference>
<evidence type="ECO:0000313" key="9">
    <source>
        <dbReference type="Proteomes" id="UP000181951"/>
    </source>
</evidence>
<dbReference type="EMBL" id="FODD01000022">
    <property type="protein sequence ID" value="SEO29905.1"/>
    <property type="molecule type" value="Genomic_DNA"/>
</dbReference>
<keyword evidence="7" id="KW-1133">Transmembrane helix</keyword>
<dbReference type="Gene3D" id="3.30.565.10">
    <property type="entry name" value="Histidine kinase-like ATPase, C-terminal domain"/>
    <property type="match status" value="1"/>
</dbReference>
<evidence type="ECO:0000256" key="5">
    <source>
        <dbReference type="ARBA" id="ARBA00022777"/>
    </source>
</evidence>
<keyword evidence="7" id="KW-0812">Transmembrane</keyword>
<dbReference type="PANTHER" id="PTHR45436:SF5">
    <property type="entry name" value="SENSOR HISTIDINE KINASE TRCS"/>
    <property type="match status" value="1"/>
</dbReference>
<dbReference type="GO" id="GO:0000160">
    <property type="term" value="P:phosphorelay signal transduction system"/>
    <property type="evidence" value="ECO:0007669"/>
    <property type="project" value="TreeGrafter"/>
</dbReference>
<dbReference type="GO" id="GO:0005886">
    <property type="term" value="C:plasma membrane"/>
    <property type="evidence" value="ECO:0007669"/>
    <property type="project" value="TreeGrafter"/>
</dbReference>
<evidence type="ECO:0000313" key="8">
    <source>
        <dbReference type="EMBL" id="SEO29905.1"/>
    </source>
</evidence>
<sequence>MVRDTAPDRRRILTASVVAAVVVSVALSAVLISAVPSSRRVPVAVGCVALVLVVAATGWVAFRREARIAELERRAGERSAELSRGAAATERLQATLAEAERHVAALRAELAQRTTVFEERMSGPVAQAEHLADVVLPDAVRALRDGATVDEVLDSVAPALGTEPGLREAHEALLRATLDPLDAHEAGRDAYRHALSAVGHRVRVRVNLLAKELQELERTYGDHRNEPPSRSELLASVWKLRNESAVIGRLIDEFSVLTGGRPGRQWVEPLPLISVLRSAIDYVEKYERVVLGATPEIAVAGPAAEPVILTVAVLLANGIMFSRPTTKVELVAEETSNGIAIHISDLGIGIRAEQAEYVERILDQARGDGLTLADLGETPRFGIAVAALLAKRWDLDLKFQTYPYAGTRFTVAVPSSKLSTLAMDDSLDTAPATPEADRDGSPLGGLTPAAATTATTPEGLPIRRPRASAVASAAGSAQPAYTLTADGDLSGASDRPGDDPLPSEDYLTSLWVSTPAEDASVTDGDGDGSAHEETLS</sequence>
<evidence type="ECO:0000256" key="3">
    <source>
        <dbReference type="ARBA" id="ARBA00022553"/>
    </source>
</evidence>
<organism evidence="8 9">
    <name type="scientific">Actinacidiphila rubida</name>
    <dbReference type="NCBI Taxonomy" id="310780"/>
    <lineage>
        <taxon>Bacteria</taxon>
        <taxon>Bacillati</taxon>
        <taxon>Actinomycetota</taxon>
        <taxon>Actinomycetes</taxon>
        <taxon>Kitasatosporales</taxon>
        <taxon>Streptomycetaceae</taxon>
        <taxon>Actinacidiphila</taxon>
    </lineage>
</organism>
<comment type="catalytic activity">
    <reaction evidence="1">
        <text>ATP + protein L-histidine = ADP + protein N-phospho-L-histidine.</text>
        <dbReference type="EC" id="2.7.13.3"/>
    </reaction>
</comment>
<name>A0A1H8NJX7_9ACTN</name>
<keyword evidence="4" id="KW-0808">Transferase</keyword>
<proteinExistence type="predicted"/>
<dbReference type="PANTHER" id="PTHR45436">
    <property type="entry name" value="SENSOR HISTIDINE KINASE YKOH"/>
    <property type="match status" value="1"/>
</dbReference>
<keyword evidence="3" id="KW-0597">Phosphoprotein</keyword>
<evidence type="ECO:0000256" key="1">
    <source>
        <dbReference type="ARBA" id="ARBA00000085"/>
    </source>
</evidence>
<dbReference type="InterPro" id="IPR036890">
    <property type="entry name" value="HATPase_C_sf"/>
</dbReference>
<feature type="transmembrane region" description="Helical" evidence="7">
    <location>
        <begin position="41"/>
        <end position="62"/>
    </location>
</feature>
<dbReference type="AlphaFoldDB" id="A0A1H8NJX7"/>
<protein>
    <recommendedName>
        <fullName evidence="2">histidine kinase</fullName>
        <ecNumber evidence="2">2.7.13.3</ecNumber>
    </recommendedName>
</protein>
<keyword evidence="7" id="KW-0472">Membrane</keyword>
<accession>A0A1H8NJX7</accession>
<dbReference type="STRING" id="310780.SAMN05216267_1022115"/>
<evidence type="ECO:0000256" key="7">
    <source>
        <dbReference type="SAM" id="Phobius"/>
    </source>
</evidence>
<evidence type="ECO:0000256" key="2">
    <source>
        <dbReference type="ARBA" id="ARBA00012438"/>
    </source>
</evidence>
<feature type="region of interest" description="Disordered" evidence="6">
    <location>
        <begin position="427"/>
        <end position="536"/>
    </location>
</feature>
<dbReference type="SUPFAM" id="SSF55874">
    <property type="entry name" value="ATPase domain of HSP90 chaperone/DNA topoisomerase II/histidine kinase"/>
    <property type="match status" value="1"/>
</dbReference>
<feature type="compositionally biased region" description="Low complexity" evidence="6">
    <location>
        <begin position="444"/>
        <end position="480"/>
    </location>
</feature>
<dbReference type="InterPro" id="IPR050428">
    <property type="entry name" value="TCS_sensor_his_kinase"/>
</dbReference>
<feature type="transmembrane region" description="Helical" evidence="7">
    <location>
        <begin position="12"/>
        <end position="35"/>
    </location>
</feature>
<evidence type="ECO:0000256" key="6">
    <source>
        <dbReference type="SAM" id="MobiDB-lite"/>
    </source>
</evidence>
<dbReference type="GO" id="GO:0004673">
    <property type="term" value="F:protein histidine kinase activity"/>
    <property type="evidence" value="ECO:0007669"/>
    <property type="project" value="UniProtKB-EC"/>
</dbReference>
<evidence type="ECO:0000256" key="4">
    <source>
        <dbReference type="ARBA" id="ARBA00022679"/>
    </source>
</evidence>
<keyword evidence="5 8" id="KW-0418">Kinase</keyword>
<dbReference type="Proteomes" id="UP000181951">
    <property type="component" value="Unassembled WGS sequence"/>
</dbReference>
<dbReference type="EC" id="2.7.13.3" evidence="2"/>
<keyword evidence="9" id="KW-1185">Reference proteome</keyword>